<dbReference type="Proteomes" id="UP000272025">
    <property type="component" value="Unassembled WGS sequence"/>
</dbReference>
<accession>A0A3N2Q5R2</accession>
<dbReference type="EMBL" id="ML119051">
    <property type="protein sequence ID" value="ROT42080.1"/>
    <property type="molecule type" value="Genomic_DNA"/>
</dbReference>
<gene>
    <name evidence="1" type="ORF">SODALDRAFT_354199</name>
</gene>
<proteinExistence type="predicted"/>
<dbReference type="AlphaFoldDB" id="A0A3N2Q5R2"/>
<dbReference type="GeneID" id="39582176"/>
<name>A0A3N2Q5R2_SODAK</name>
<dbReference type="RefSeq" id="XP_028469886.1">
    <property type="nucleotide sequence ID" value="XM_028613698.1"/>
</dbReference>
<organism evidence="1 2">
    <name type="scientific">Sodiomyces alkalinus (strain CBS 110278 / VKM F-3762 / F11)</name>
    <name type="common">Alkaliphilic filamentous fungus</name>
    <dbReference type="NCBI Taxonomy" id="1314773"/>
    <lineage>
        <taxon>Eukaryota</taxon>
        <taxon>Fungi</taxon>
        <taxon>Dikarya</taxon>
        <taxon>Ascomycota</taxon>
        <taxon>Pezizomycotina</taxon>
        <taxon>Sordariomycetes</taxon>
        <taxon>Hypocreomycetidae</taxon>
        <taxon>Glomerellales</taxon>
        <taxon>Plectosphaerellaceae</taxon>
        <taxon>Sodiomyces</taxon>
    </lineage>
</organism>
<sequence length="83" mass="8981">MVIGGLRRAVCTFGETTAPLLLPSPATGAPHWIKALQENLYIETVITPSQRSVLIIPHTEAAPHCQCSHEIFKIDILPGSEPP</sequence>
<reference evidence="1 2" key="1">
    <citation type="journal article" date="2018" name="Mol. Ecol.">
        <title>The obligate alkalophilic soda-lake fungus Sodiomyces alkalinus has shifted to a protein diet.</title>
        <authorList>
            <person name="Grum-Grzhimaylo A.A."/>
            <person name="Falkoski D.L."/>
            <person name="van den Heuvel J."/>
            <person name="Valero-Jimenez C.A."/>
            <person name="Min B."/>
            <person name="Choi I.G."/>
            <person name="Lipzen A."/>
            <person name="Daum C.G."/>
            <person name="Aanen D.K."/>
            <person name="Tsang A."/>
            <person name="Henrissat B."/>
            <person name="Bilanenko E.N."/>
            <person name="de Vries R.P."/>
            <person name="van Kan J.A.L."/>
            <person name="Grigoriev I.V."/>
            <person name="Debets A.J.M."/>
        </authorList>
    </citation>
    <scope>NUCLEOTIDE SEQUENCE [LARGE SCALE GENOMIC DNA]</scope>
    <source>
        <strain evidence="1 2">F11</strain>
    </source>
</reference>
<protein>
    <submittedName>
        <fullName evidence="1">Uncharacterized protein</fullName>
    </submittedName>
</protein>
<evidence type="ECO:0000313" key="1">
    <source>
        <dbReference type="EMBL" id="ROT42080.1"/>
    </source>
</evidence>
<keyword evidence="2" id="KW-1185">Reference proteome</keyword>
<evidence type="ECO:0000313" key="2">
    <source>
        <dbReference type="Proteomes" id="UP000272025"/>
    </source>
</evidence>